<protein>
    <submittedName>
        <fullName evidence="1">Uncharacterized protein</fullName>
    </submittedName>
</protein>
<dbReference type="AlphaFoldDB" id="A0A2S7IN56"/>
<evidence type="ECO:0000313" key="2">
    <source>
        <dbReference type="Proteomes" id="UP000239590"/>
    </source>
</evidence>
<reference evidence="2" key="1">
    <citation type="submission" date="2018-02" db="EMBL/GenBank/DDBJ databases">
        <title>Genome sequencing of Solimonas sp. HR-BB.</title>
        <authorList>
            <person name="Lee Y."/>
            <person name="Jeon C.O."/>
        </authorList>
    </citation>
    <scope>NUCLEOTIDE SEQUENCE [LARGE SCALE GENOMIC DNA]</scope>
    <source>
        <strain evidence="2">HR-U</strain>
    </source>
</reference>
<dbReference type="RefSeq" id="WP_104710471.1">
    <property type="nucleotide sequence ID" value="NZ_PTRA01000001.1"/>
</dbReference>
<dbReference type="OrthoDB" id="944999at2"/>
<evidence type="ECO:0000313" key="1">
    <source>
        <dbReference type="EMBL" id="PQA59173.1"/>
    </source>
</evidence>
<name>A0A2S7IN56_9BACT</name>
<dbReference type="Proteomes" id="UP000239590">
    <property type="component" value="Unassembled WGS sequence"/>
</dbReference>
<keyword evidence="2" id="KW-1185">Reference proteome</keyword>
<sequence length="235" mass="25229">MNTFKKVALVGISLLAGLIAFLYTGNVLASALAVPTTSLVLQYATGVSLDTGISGFAFCSPLIGIKRRCQTPSLGGSKRVYLVLTEDIEKEFLTYEVIKTAGEWNAPIPLLAGKKFIEIEAWYDTTKWDGAMKPGGGFTQGVEFAILGYDKDIAKLLTLLYETPVNVIVQGNDDTLYYFGQKYVPLMFEASAASPVKGTEQKKVTLKATNDGFTLPVVPLGPLSTFAVEPLVAAA</sequence>
<dbReference type="EMBL" id="PTRA01000001">
    <property type="protein sequence ID" value="PQA59173.1"/>
    <property type="molecule type" value="Genomic_DNA"/>
</dbReference>
<comment type="caution">
    <text evidence="1">The sequence shown here is derived from an EMBL/GenBank/DDBJ whole genome shotgun (WGS) entry which is preliminary data.</text>
</comment>
<organism evidence="1 2">
    <name type="scientific">Siphonobacter curvatus</name>
    <dbReference type="NCBI Taxonomy" id="2094562"/>
    <lineage>
        <taxon>Bacteria</taxon>
        <taxon>Pseudomonadati</taxon>
        <taxon>Bacteroidota</taxon>
        <taxon>Cytophagia</taxon>
        <taxon>Cytophagales</taxon>
        <taxon>Cytophagaceae</taxon>
        <taxon>Siphonobacter</taxon>
    </lineage>
</organism>
<gene>
    <name evidence="1" type="ORF">C5O19_05820</name>
</gene>
<proteinExistence type="predicted"/>
<accession>A0A2S7IN56</accession>